<gene>
    <name evidence="1" type="ORF">Mic7113_2477</name>
</gene>
<organism evidence="1 2">
    <name type="scientific">Allocoleopsis franciscana PCC 7113</name>
    <dbReference type="NCBI Taxonomy" id="1173027"/>
    <lineage>
        <taxon>Bacteria</taxon>
        <taxon>Bacillati</taxon>
        <taxon>Cyanobacteriota</taxon>
        <taxon>Cyanophyceae</taxon>
        <taxon>Coleofasciculales</taxon>
        <taxon>Coleofasciculaceae</taxon>
        <taxon>Allocoleopsis</taxon>
        <taxon>Allocoleopsis franciscana</taxon>
    </lineage>
</organism>
<dbReference type="EMBL" id="CP003630">
    <property type="protein sequence ID" value="AFZ18279.1"/>
    <property type="molecule type" value="Genomic_DNA"/>
</dbReference>
<dbReference type="HOGENOM" id="CLU_2899210_0_0_3"/>
<name>K9WEU1_9CYAN</name>
<dbReference type="STRING" id="1173027.Mic7113_2477"/>
<dbReference type="KEGG" id="mic:Mic7113_2477"/>
<reference evidence="1 2" key="1">
    <citation type="submission" date="2012-06" db="EMBL/GenBank/DDBJ databases">
        <title>Finished chromosome of genome of Microcoleus sp. PCC 7113.</title>
        <authorList>
            <consortium name="US DOE Joint Genome Institute"/>
            <person name="Gugger M."/>
            <person name="Coursin T."/>
            <person name="Rippka R."/>
            <person name="Tandeau De Marsac N."/>
            <person name="Huntemann M."/>
            <person name="Wei C.-L."/>
            <person name="Han J."/>
            <person name="Detter J.C."/>
            <person name="Han C."/>
            <person name="Tapia R."/>
            <person name="Chen A."/>
            <person name="Kyrpides N."/>
            <person name="Mavromatis K."/>
            <person name="Markowitz V."/>
            <person name="Szeto E."/>
            <person name="Ivanova N."/>
            <person name="Pagani I."/>
            <person name="Pati A."/>
            <person name="Goodwin L."/>
            <person name="Nordberg H.P."/>
            <person name="Cantor M.N."/>
            <person name="Hua S.X."/>
            <person name="Woyke T."/>
            <person name="Kerfeld C.A."/>
        </authorList>
    </citation>
    <scope>NUCLEOTIDE SEQUENCE [LARGE SCALE GENOMIC DNA]</scope>
    <source>
        <strain evidence="1 2">PCC 7113</strain>
    </source>
</reference>
<protein>
    <submittedName>
        <fullName evidence="1">Uncharacterized protein</fullName>
    </submittedName>
</protein>
<keyword evidence="2" id="KW-1185">Reference proteome</keyword>
<evidence type="ECO:0000313" key="2">
    <source>
        <dbReference type="Proteomes" id="UP000010471"/>
    </source>
</evidence>
<dbReference type="AlphaFoldDB" id="K9WEU1"/>
<dbReference type="Proteomes" id="UP000010471">
    <property type="component" value="Chromosome"/>
</dbReference>
<accession>K9WEU1</accession>
<sequence>MGDGGLMCATVCNVEPAIASDSIKLLCRVEGVKERVCKVYVLPSGERAVRTSPRMQAMIAVQ</sequence>
<evidence type="ECO:0000313" key="1">
    <source>
        <dbReference type="EMBL" id="AFZ18279.1"/>
    </source>
</evidence>
<proteinExistence type="predicted"/>